<feature type="transmembrane region" description="Helical" evidence="7">
    <location>
        <begin position="261"/>
        <end position="284"/>
    </location>
</feature>
<feature type="transmembrane region" description="Helical" evidence="7">
    <location>
        <begin position="127"/>
        <end position="148"/>
    </location>
</feature>
<feature type="transmembrane region" description="Helical" evidence="7">
    <location>
        <begin position="193"/>
        <end position="211"/>
    </location>
</feature>
<dbReference type="PRINTS" id="PR01035">
    <property type="entry name" value="TCRTETA"/>
</dbReference>
<feature type="transmembrane region" description="Helical" evidence="7">
    <location>
        <begin position="42"/>
        <end position="61"/>
    </location>
</feature>
<dbReference type="GO" id="GO:0005886">
    <property type="term" value="C:plasma membrane"/>
    <property type="evidence" value="ECO:0007669"/>
    <property type="project" value="UniProtKB-SubCell"/>
</dbReference>
<dbReference type="Pfam" id="PF07690">
    <property type="entry name" value="MFS_1"/>
    <property type="match status" value="1"/>
</dbReference>
<proteinExistence type="predicted"/>
<dbReference type="PANTHER" id="PTHR42718:SF46">
    <property type="entry name" value="BLR6921 PROTEIN"/>
    <property type="match status" value="1"/>
</dbReference>
<dbReference type="InterPro" id="IPR036259">
    <property type="entry name" value="MFS_trans_sf"/>
</dbReference>
<feature type="transmembrane region" description="Helical" evidence="7">
    <location>
        <begin position="329"/>
        <end position="347"/>
    </location>
</feature>
<dbReference type="InterPro" id="IPR001958">
    <property type="entry name" value="Tet-R_TetA/multi-R_MdtG-like"/>
</dbReference>
<dbReference type="PANTHER" id="PTHR42718">
    <property type="entry name" value="MAJOR FACILITATOR SUPERFAMILY MULTIDRUG TRANSPORTER MFSC"/>
    <property type="match status" value="1"/>
</dbReference>
<evidence type="ECO:0000313" key="9">
    <source>
        <dbReference type="EMBL" id="MUN29696.1"/>
    </source>
</evidence>
<dbReference type="InterPro" id="IPR011701">
    <property type="entry name" value="MFS"/>
</dbReference>
<evidence type="ECO:0000256" key="4">
    <source>
        <dbReference type="ARBA" id="ARBA00022692"/>
    </source>
</evidence>
<evidence type="ECO:0000256" key="2">
    <source>
        <dbReference type="ARBA" id="ARBA00022448"/>
    </source>
</evidence>
<evidence type="ECO:0000256" key="3">
    <source>
        <dbReference type="ARBA" id="ARBA00022475"/>
    </source>
</evidence>
<dbReference type="GO" id="GO:0022857">
    <property type="term" value="F:transmembrane transporter activity"/>
    <property type="evidence" value="ECO:0007669"/>
    <property type="project" value="InterPro"/>
</dbReference>
<keyword evidence="3" id="KW-1003">Cell membrane</keyword>
<gene>
    <name evidence="9" type="ORF">GC250_09665</name>
</gene>
<feature type="transmembrane region" description="Helical" evidence="7">
    <location>
        <begin position="160"/>
        <end position="181"/>
    </location>
</feature>
<evidence type="ECO:0000256" key="6">
    <source>
        <dbReference type="ARBA" id="ARBA00023136"/>
    </source>
</evidence>
<feature type="domain" description="Major facilitator superfamily (MFS) profile" evidence="8">
    <location>
        <begin position="7"/>
        <end position="464"/>
    </location>
</feature>
<feature type="transmembrane region" description="Helical" evidence="7">
    <location>
        <begin position="223"/>
        <end position="240"/>
    </location>
</feature>
<feature type="transmembrane region" description="Helical" evidence="7">
    <location>
        <begin position="96"/>
        <end position="118"/>
    </location>
</feature>
<evidence type="ECO:0000313" key="10">
    <source>
        <dbReference type="Proteomes" id="UP000470772"/>
    </source>
</evidence>
<feature type="transmembrane region" description="Helical" evidence="7">
    <location>
        <begin position="393"/>
        <end position="411"/>
    </location>
</feature>
<dbReference type="InterPro" id="IPR020846">
    <property type="entry name" value="MFS_dom"/>
</dbReference>
<sequence length="482" mass="52071">MDLRTRTLILLSAMLLIVNYVETMVVPALPTIEKDFSISTTLAGWVTSAYMIVAAAASPLMGKLADTYGKKKIYTLAVGFYILAVAIAGFSPNIWVLLIARGIQGIGFSMFPIAIAYITDLYPRERVAFAQSLLSAMIGIGPALGLLIGSYVVEDLGWPYAFHTAAILSAILFVLSLVYLPHTGVRKQEKVDYIGASLIGSGTVMTLVYVTEGPTLGWLSAENFMFLGIGALLYIAFVLFERKVKEPLLRLDLFKIRNFAVANLIGLVSGIGMFMVFIFLVYYAQIPSPYGLGLSIIQSGLLMSPVALGMIIFGPLFGKLMPKVGPKPVIIAGSLLSILSYFMLLSFRSTPVDVLIDGFISSVGLVAVILPLVNIVALSLPDGYRTTGLGMNTLLRTLGGSVGPVVATAMMETYEDPIVMIMNGQPLVLGFLPSSLAFNYISLFGVGIMVTTLIISLFLKNYTFIARKEKTKQTQEITENVA</sequence>
<feature type="transmembrane region" description="Helical" evidence="7">
    <location>
        <begin position="73"/>
        <end position="90"/>
    </location>
</feature>
<dbReference type="RefSeq" id="WP_156017359.1">
    <property type="nucleotide sequence ID" value="NZ_WGGD01000005.1"/>
</dbReference>
<keyword evidence="10" id="KW-1185">Reference proteome</keyword>
<dbReference type="Proteomes" id="UP000470772">
    <property type="component" value="Unassembled WGS sequence"/>
</dbReference>
<evidence type="ECO:0000256" key="1">
    <source>
        <dbReference type="ARBA" id="ARBA00004651"/>
    </source>
</evidence>
<evidence type="ECO:0000256" key="7">
    <source>
        <dbReference type="SAM" id="Phobius"/>
    </source>
</evidence>
<evidence type="ECO:0000256" key="5">
    <source>
        <dbReference type="ARBA" id="ARBA00022989"/>
    </source>
</evidence>
<reference evidence="9 10" key="1">
    <citation type="submission" date="2019-10" db="EMBL/GenBank/DDBJ databases">
        <title>Sequencing and Assembly of Multiple Reported Metal-Biooxidizing Members of the Extremely Thermoacidophilic Archaeal Family Sulfolobaceae.</title>
        <authorList>
            <person name="Counts J.A."/>
            <person name="Kelly R.M."/>
        </authorList>
    </citation>
    <scope>NUCLEOTIDE SEQUENCE [LARGE SCALE GENOMIC DNA]</scope>
    <source>
        <strain evidence="9 10">DSM 6482</strain>
    </source>
</reference>
<comment type="subcellular location">
    <subcellularLocation>
        <location evidence="1">Cell membrane</location>
        <topology evidence="1">Multi-pass membrane protein</topology>
    </subcellularLocation>
</comment>
<dbReference type="AlphaFoldDB" id="A0A6A9QL17"/>
<dbReference type="Gene3D" id="1.20.1250.20">
    <property type="entry name" value="MFS general substrate transporter like domains"/>
    <property type="match status" value="1"/>
</dbReference>
<feature type="transmembrane region" description="Helical" evidence="7">
    <location>
        <begin position="359"/>
        <end position="381"/>
    </location>
</feature>
<keyword evidence="4 7" id="KW-0812">Transmembrane</keyword>
<keyword evidence="5 7" id="KW-1133">Transmembrane helix</keyword>
<organism evidence="9 10">
    <name type="scientific">Sulfuracidifex metallicus DSM 6482 = JCM 9184</name>
    <dbReference type="NCBI Taxonomy" id="523847"/>
    <lineage>
        <taxon>Archaea</taxon>
        <taxon>Thermoproteota</taxon>
        <taxon>Thermoprotei</taxon>
        <taxon>Sulfolobales</taxon>
        <taxon>Sulfolobaceae</taxon>
        <taxon>Sulfuracidifex</taxon>
    </lineage>
</organism>
<keyword evidence="6 7" id="KW-0472">Membrane</keyword>
<dbReference type="PROSITE" id="PS50850">
    <property type="entry name" value="MFS"/>
    <property type="match status" value="1"/>
</dbReference>
<comment type="caution">
    <text evidence="9">The sequence shown here is derived from an EMBL/GenBank/DDBJ whole genome shotgun (WGS) entry which is preliminary data.</text>
</comment>
<dbReference type="CDD" id="cd17504">
    <property type="entry name" value="MFS_MMR_MDR_like"/>
    <property type="match status" value="1"/>
</dbReference>
<evidence type="ECO:0000259" key="8">
    <source>
        <dbReference type="PROSITE" id="PS50850"/>
    </source>
</evidence>
<dbReference type="Gene3D" id="1.20.1720.10">
    <property type="entry name" value="Multidrug resistance protein D"/>
    <property type="match status" value="1"/>
</dbReference>
<name>A0A6A9QL17_SULME</name>
<keyword evidence="2" id="KW-0813">Transport</keyword>
<feature type="transmembrane region" description="Helical" evidence="7">
    <location>
        <begin position="296"/>
        <end position="317"/>
    </location>
</feature>
<protein>
    <submittedName>
        <fullName evidence="9">MFS transporter</fullName>
    </submittedName>
</protein>
<dbReference type="EMBL" id="WGGD01000005">
    <property type="protein sequence ID" value="MUN29696.1"/>
    <property type="molecule type" value="Genomic_DNA"/>
</dbReference>
<dbReference type="SUPFAM" id="SSF103473">
    <property type="entry name" value="MFS general substrate transporter"/>
    <property type="match status" value="1"/>
</dbReference>
<feature type="transmembrane region" description="Helical" evidence="7">
    <location>
        <begin position="431"/>
        <end position="459"/>
    </location>
</feature>
<accession>A0A6A9QL17</accession>